<comment type="caution">
    <text evidence="1">The sequence shown here is derived from an EMBL/GenBank/DDBJ whole genome shotgun (WGS) entry which is preliminary data.</text>
</comment>
<name>A0ABD2X5D5_9HYME</name>
<protein>
    <submittedName>
        <fullName evidence="1">Uncharacterized protein</fullName>
    </submittedName>
</protein>
<evidence type="ECO:0000313" key="1">
    <source>
        <dbReference type="EMBL" id="KAL3400583.1"/>
    </source>
</evidence>
<organism evidence="1 2">
    <name type="scientific">Trichogramma kaykai</name>
    <dbReference type="NCBI Taxonomy" id="54128"/>
    <lineage>
        <taxon>Eukaryota</taxon>
        <taxon>Metazoa</taxon>
        <taxon>Ecdysozoa</taxon>
        <taxon>Arthropoda</taxon>
        <taxon>Hexapoda</taxon>
        <taxon>Insecta</taxon>
        <taxon>Pterygota</taxon>
        <taxon>Neoptera</taxon>
        <taxon>Endopterygota</taxon>
        <taxon>Hymenoptera</taxon>
        <taxon>Apocrita</taxon>
        <taxon>Proctotrupomorpha</taxon>
        <taxon>Chalcidoidea</taxon>
        <taxon>Trichogrammatidae</taxon>
        <taxon>Trichogramma</taxon>
    </lineage>
</organism>
<evidence type="ECO:0000313" key="2">
    <source>
        <dbReference type="Proteomes" id="UP001627154"/>
    </source>
</evidence>
<reference evidence="1 2" key="1">
    <citation type="journal article" date="2024" name="bioRxiv">
        <title>A reference genome for Trichogramma kaykai: A tiny desert-dwelling parasitoid wasp with competing sex-ratio distorters.</title>
        <authorList>
            <person name="Culotta J."/>
            <person name="Lindsey A.R."/>
        </authorList>
    </citation>
    <scope>NUCLEOTIDE SEQUENCE [LARGE SCALE GENOMIC DNA]</scope>
    <source>
        <strain evidence="1 2">KSX58</strain>
    </source>
</reference>
<gene>
    <name evidence="1" type="ORF">TKK_006421</name>
</gene>
<dbReference type="AlphaFoldDB" id="A0ABD2X5D5"/>
<sequence length="83" mass="9222">MLGDSHHCDVVREADDTNIAIEVEAQDSVVHNIPQNRPEDRPLRDTCCDFVGLRTIVRGEVEHSCREVAGDDSQQVIGHEQSA</sequence>
<keyword evidence="2" id="KW-1185">Reference proteome</keyword>
<dbReference type="EMBL" id="JBJJXI010000051">
    <property type="protein sequence ID" value="KAL3400583.1"/>
    <property type="molecule type" value="Genomic_DNA"/>
</dbReference>
<dbReference type="Proteomes" id="UP001627154">
    <property type="component" value="Unassembled WGS sequence"/>
</dbReference>
<accession>A0ABD2X5D5</accession>
<proteinExistence type="predicted"/>